<name>A0A3B3ZRR7_9GOBI</name>
<dbReference type="Gene3D" id="3.30.710.10">
    <property type="entry name" value="Potassium Channel Kv1.1, Chain A"/>
    <property type="match status" value="1"/>
</dbReference>
<accession>A0A3B3ZRR7</accession>
<dbReference type="InterPro" id="IPR017096">
    <property type="entry name" value="BTB-kelch_protein"/>
</dbReference>
<dbReference type="Pfam" id="PF07707">
    <property type="entry name" value="BACK"/>
    <property type="match status" value="1"/>
</dbReference>
<keyword evidence="1" id="KW-0880">Kelch repeat</keyword>
<evidence type="ECO:0000313" key="4">
    <source>
        <dbReference type="Ensembl" id="ENSPMGP00000007382.1"/>
    </source>
</evidence>
<dbReference type="InterPro" id="IPR011705">
    <property type="entry name" value="BACK"/>
</dbReference>
<protein>
    <recommendedName>
        <fullName evidence="3">BTB domain-containing protein</fullName>
    </recommendedName>
</protein>
<proteinExistence type="predicted"/>
<dbReference type="PANTHER" id="PTHR24412:SF172">
    <property type="entry name" value="KELCH-LIKE PROTEIN 10"/>
    <property type="match status" value="1"/>
</dbReference>
<keyword evidence="5" id="KW-1185">Reference proteome</keyword>
<dbReference type="InterPro" id="IPR006652">
    <property type="entry name" value="Kelch_1"/>
</dbReference>
<dbReference type="Pfam" id="PF01344">
    <property type="entry name" value="Kelch_1"/>
    <property type="match status" value="2"/>
</dbReference>
<dbReference type="InterPro" id="IPR000210">
    <property type="entry name" value="BTB/POZ_dom"/>
</dbReference>
<keyword evidence="2" id="KW-0677">Repeat</keyword>
<dbReference type="SUPFAM" id="SSF54695">
    <property type="entry name" value="POZ domain"/>
    <property type="match status" value="1"/>
</dbReference>
<organism evidence="4 5">
    <name type="scientific">Periophthalmus magnuspinnatus</name>
    <dbReference type="NCBI Taxonomy" id="409849"/>
    <lineage>
        <taxon>Eukaryota</taxon>
        <taxon>Metazoa</taxon>
        <taxon>Chordata</taxon>
        <taxon>Craniata</taxon>
        <taxon>Vertebrata</taxon>
        <taxon>Euteleostomi</taxon>
        <taxon>Actinopterygii</taxon>
        <taxon>Neopterygii</taxon>
        <taxon>Teleostei</taxon>
        <taxon>Neoteleostei</taxon>
        <taxon>Acanthomorphata</taxon>
        <taxon>Gobiaria</taxon>
        <taxon>Gobiiformes</taxon>
        <taxon>Gobioidei</taxon>
        <taxon>Gobiidae</taxon>
        <taxon>Oxudercinae</taxon>
        <taxon>Periophthalmus</taxon>
    </lineage>
</organism>
<dbReference type="Ensembl" id="ENSPMGT00000007858.1">
    <property type="protein sequence ID" value="ENSPMGP00000007382.1"/>
    <property type="gene ID" value="ENSPMGG00000006121.1"/>
</dbReference>
<dbReference type="Gene3D" id="2.120.10.80">
    <property type="entry name" value="Kelch-type beta propeller"/>
    <property type="match status" value="2"/>
</dbReference>
<dbReference type="FunFam" id="1.25.40.420:FF:000001">
    <property type="entry name" value="Kelch-like family member 12"/>
    <property type="match status" value="1"/>
</dbReference>
<reference evidence="4" key="2">
    <citation type="submission" date="2025-09" db="UniProtKB">
        <authorList>
            <consortium name="Ensembl"/>
        </authorList>
    </citation>
    <scope>IDENTIFICATION</scope>
</reference>
<dbReference type="SUPFAM" id="SSF117281">
    <property type="entry name" value="Kelch motif"/>
    <property type="match status" value="1"/>
</dbReference>
<sequence length="580" mass="66015">PASHRKRTNHSPGREMRREEKLCDALLDVSGVRFPVHKLVLCHCSSYFKALFTHWSSPDRRVFHISNVSADIMKVILDYCYTGLVHITEENLLELFTSADHFDVSGITRVCCRVMKEHLSPGNCVGVWRLTNMYYYPQLNKQVFVYILKHFQEVVTSSEEFLLLSAEELHSIIDEDELNVEEETVVFEAVLRWVAHAPQERDKHMVDLLPKVRLALLRPDYLTNCARSNGVLQNNRRCKAMLMETIRLMLDARATRLNSSLFPARLARPRLPRSFLVAIGGWGRNGPTNSIEVYNNRTDRWVGVANNNGAPRAYHGTVFLNGCVYQIGGFDGVYQFSTVHKYDLANRTWQEVAPMHSRRCYVSVSWLDGFIYAMGGCQGHVRLRTVERYSPETNQWTRVSPMNEARSDASSSAYNGKIYMCGGFNGEHCLDTAERYDPLTDQWTMIPQMSSRRSGLGVVVYGNEIYAVGGFSGTNRLNSAEAYNPSTNTWRPLPAMLRGRSNFGIEVVDGRLYVVGGYGGHSTIHWVECFDAKTRAWTEVRRMGAARSALSCSAVYDLPNMADYAASHQVREEERERDIR</sequence>
<dbReference type="AlphaFoldDB" id="A0A3B3ZRR7"/>
<evidence type="ECO:0000256" key="2">
    <source>
        <dbReference type="ARBA" id="ARBA00022737"/>
    </source>
</evidence>
<dbReference type="STRING" id="409849.ENSPMGP00000007382"/>
<dbReference type="SMART" id="SM00875">
    <property type="entry name" value="BACK"/>
    <property type="match status" value="1"/>
</dbReference>
<dbReference type="SMART" id="SM00612">
    <property type="entry name" value="Kelch"/>
    <property type="match status" value="6"/>
</dbReference>
<dbReference type="Pfam" id="PF24681">
    <property type="entry name" value="Kelch_KLHDC2_KLHL20_DRC7"/>
    <property type="match status" value="1"/>
</dbReference>
<evidence type="ECO:0000256" key="1">
    <source>
        <dbReference type="ARBA" id="ARBA00022441"/>
    </source>
</evidence>
<feature type="domain" description="BTB" evidence="3">
    <location>
        <begin position="23"/>
        <end position="89"/>
    </location>
</feature>
<dbReference type="SMART" id="SM00225">
    <property type="entry name" value="BTB"/>
    <property type="match status" value="1"/>
</dbReference>
<dbReference type="Proteomes" id="UP000261520">
    <property type="component" value="Unplaced"/>
</dbReference>
<dbReference type="PANTHER" id="PTHR24412">
    <property type="entry name" value="KELCH PROTEIN"/>
    <property type="match status" value="1"/>
</dbReference>
<dbReference type="InterPro" id="IPR011333">
    <property type="entry name" value="SKP1/BTB/POZ_sf"/>
</dbReference>
<dbReference type="PIRSF" id="PIRSF037037">
    <property type="entry name" value="Kelch-like_protein_gigaxonin"/>
    <property type="match status" value="1"/>
</dbReference>
<dbReference type="Pfam" id="PF00651">
    <property type="entry name" value="BTB"/>
    <property type="match status" value="1"/>
</dbReference>
<dbReference type="Gene3D" id="1.25.40.420">
    <property type="match status" value="1"/>
</dbReference>
<reference evidence="4" key="1">
    <citation type="submission" date="2025-08" db="UniProtKB">
        <authorList>
            <consortium name="Ensembl"/>
        </authorList>
    </citation>
    <scope>IDENTIFICATION</scope>
</reference>
<evidence type="ECO:0000313" key="5">
    <source>
        <dbReference type="Proteomes" id="UP000261520"/>
    </source>
</evidence>
<dbReference type="PRINTS" id="PR00501">
    <property type="entry name" value="KELCHREPEAT"/>
</dbReference>
<evidence type="ECO:0000259" key="3">
    <source>
        <dbReference type="PROSITE" id="PS50097"/>
    </source>
</evidence>
<dbReference type="PROSITE" id="PS50097">
    <property type="entry name" value="BTB"/>
    <property type="match status" value="1"/>
</dbReference>
<dbReference type="CDD" id="cd18450">
    <property type="entry name" value="BACK_KLHL10"/>
    <property type="match status" value="1"/>
</dbReference>
<dbReference type="InterPro" id="IPR015915">
    <property type="entry name" value="Kelch-typ_b-propeller"/>
</dbReference>